<sequence length="64" mass="7287">MNSDIVAGKWKQWKGQMWLYWAALTDSDGAWVAGSNDLFTGVIQEDYGREEYRVSSSSHADNTR</sequence>
<evidence type="ECO:0000313" key="2">
    <source>
        <dbReference type="Proteomes" id="UP000234503"/>
    </source>
</evidence>
<dbReference type="Gene3D" id="1.10.1470.10">
    <property type="entry name" value="YjbJ"/>
    <property type="match status" value="1"/>
</dbReference>
<dbReference type="InterPro" id="IPR036629">
    <property type="entry name" value="YjbJ_sf"/>
</dbReference>
<protein>
    <submittedName>
        <fullName evidence="1">Stress-response protein</fullName>
    </submittedName>
</protein>
<dbReference type="OrthoDB" id="9796058at2"/>
<gene>
    <name evidence="1" type="ORF">CYR32_05325</name>
</gene>
<name>A0A2N5E935_9GAMM</name>
<keyword evidence="2" id="KW-1185">Reference proteome</keyword>
<comment type="caution">
    <text evidence="1">The sequence shown here is derived from an EMBL/GenBank/DDBJ whole genome shotgun (WGS) entry which is preliminary data.</text>
</comment>
<proteinExistence type="predicted"/>
<evidence type="ECO:0000313" key="1">
    <source>
        <dbReference type="EMBL" id="PLR38419.1"/>
    </source>
</evidence>
<organism evidence="1 2">
    <name type="scientific">Chimaeribacter coloradensis</name>
    <dbReference type="NCBI Taxonomy" id="2060068"/>
    <lineage>
        <taxon>Bacteria</taxon>
        <taxon>Pseudomonadati</taxon>
        <taxon>Pseudomonadota</taxon>
        <taxon>Gammaproteobacteria</taxon>
        <taxon>Enterobacterales</taxon>
        <taxon>Yersiniaceae</taxon>
        <taxon>Chimaeribacter</taxon>
    </lineage>
</organism>
<dbReference type="SUPFAM" id="SSF69047">
    <property type="entry name" value="Hypothetical protein YjbJ"/>
    <property type="match status" value="1"/>
</dbReference>
<reference evidence="1 2" key="1">
    <citation type="submission" date="2017-12" db="EMBL/GenBank/DDBJ databases">
        <title>Characterization of six clinical isolates of Enterochimera gen. nov., a novel genus of the Yersiniaciae family and the three species Enterochimera arupensis sp. nov., Enterochimera coloradensis sp. nov, and Enterochimera californica sp. nov.</title>
        <authorList>
            <person name="Rossi A."/>
            <person name="Fisher M."/>
        </authorList>
    </citation>
    <scope>NUCLEOTIDE SEQUENCE [LARGE SCALE GENOMIC DNA]</scope>
    <source>
        <strain evidence="2">2016-Iso4</strain>
    </source>
</reference>
<dbReference type="EMBL" id="PJZH01000003">
    <property type="protein sequence ID" value="PLR38419.1"/>
    <property type="molecule type" value="Genomic_DNA"/>
</dbReference>
<dbReference type="RefSeq" id="WP_101823359.1">
    <property type="nucleotide sequence ID" value="NZ_PJZH01000003.1"/>
</dbReference>
<dbReference type="AlphaFoldDB" id="A0A2N5E935"/>
<dbReference type="Proteomes" id="UP000234503">
    <property type="component" value="Unassembled WGS sequence"/>
</dbReference>
<accession>A0A2N5E935</accession>